<dbReference type="InterPro" id="IPR029787">
    <property type="entry name" value="Nucleotide_cyclase"/>
</dbReference>
<accession>A0AAX3EQE8</accession>
<dbReference type="InterPro" id="IPR001054">
    <property type="entry name" value="A/G_cyclase"/>
</dbReference>
<evidence type="ECO:0000313" key="3">
    <source>
        <dbReference type="Proteomes" id="UP001163293"/>
    </source>
</evidence>
<name>A0AAX3EQE8_PAEUR</name>
<evidence type="ECO:0000259" key="1">
    <source>
        <dbReference type="PROSITE" id="PS50125"/>
    </source>
</evidence>
<dbReference type="SUPFAM" id="SSF55073">
    <property type="entry name" value="Nucleotide cyclase"/>
    <property type="match status" value="1"/>
</dbReference>
<keyword evidence="3" id="KW-1185">Reference proteome</keyword>
<dbReference type="GO" id="GO:0004016">
    <property type="term" value="F:adenylate cyclase activity"/>
    <property type="evidence" value="ECO:0007669"/>
    <property type="project" value="UniProtKB-ARBA"/>
</dbReference>
<reference evidence="2" key="1">
    <citation type="submission" date="2022-07" db="EMBL/GenBank/DDBJ databases">
        <authorList>
            <person name="Wu T."/>
        </authorList>
    </citation>
    <scope>NUCLEOTIDE SEQUENCE</scope>
    <source>
        <strain evidence="2">SD-1</strain>
        <plasmid evidence="2">unnamed6</plasmid>
    </source>
</reference>
<proteinExistence type="predicted"/>
<dbReference type="GO" id="GO:0035556">
    <property type="term" value="P:intracellular signal transduction"/>
    <property type="evidence" value="ECO:0007669"/>
    <property type="project" value="InterPro"/>
</dbReference>
<gene>
    <name evidence="2" type="ORF">NL394_23830</name>
</gene>
<keyword evidence="2" id="KW-0614">Plasmid</keyword>
<dbReference type="CDD" id="cd07302">
    <property type="entry name" value="CHD"/>
    <property type="match status" value="1"/>
</dbReference>
<geneLocation type="plasmid" evidence="2 3">
    <name>unnamed6</name>
</geneLocation>
<dbReference type="PROSITE" id="PS50125">
    <property type="entry name" value="GUANYLATE_CYCLASE_2"/>
    <property type="match status" value="1"/>
</dbReference>
<organism evidence="2 3">
    <name type="scientific">Paenarthrobacter ureafaciens</name>
    <dbReference type="NCBI Taxonomy" id="37931"/>
    <lineage>
        <taxon>Bacteria</taxon>
        <taxon>Bacillati</taxon>
        <taxon>Actinomycetota</taxon>
        <taxon>Actinomycetes</taxon>
        <taxon>Micrococcales</taxon>
        <taxon>Micrococcaceae</taxon>
        <taxon>Paenarthrobacter</taxon>
    </lineage>
</organism>
<dbReference type="Gene3D" id="3.30.70.1230">
    <property type="entry name" value="Nucleotide cyclase"/>
    <property type="match status" value="1"/>
</dbReference>
<protein>
    <submittedName>
        <fullName evidence="2">Adenylate/guanylate cyclase domain-containing protein</fullName>
    </submittedName>
</protein>
<dbReference type="RefSeq" id="WP_264450239.1">
    <property type="nucleotide sequence ID" value="NZ_CP101191.1"/>
</dbReference>
<dbReference type="EMBL" id="CP101191">
    <property type="protein sequence ID" value="UYW00227.1"/>
    <property type="molecule type" value="Genomic_DNA"/>
</dbReference>
<dbReference type="GO" id="GO:0009190">
    <property type="term" value="P:cyclic nucleotide biosynthetic process"/>
    <property type="evidence" value="ECO:0007669"/>
    <property type="project" value="InterPro"/>
</dbReference>
<dbReference type="AlphaFoldDB" id="A0AAX3EQE8"/>
<sequence>MAFEDQMRDQASEILNEEWNLRDGQVVPKTNDVAHKNGAVKLEATFLYADLAGSTQLQKSYLDTFAAKAVRMYLGGASSIIRNYGGSIKSFDGDRVMGVFVGGRMRNDAVRAAFAIHWLVQQVINPLVKDRHESNGTTNVWAATHGIGIDVGETFVARAGVRNKPGEHSHNDLIFIGRAANVAAKLSSYRDAAAGPIIITDDVHKYLDEKQKKYMKSDTQVWSSPKTESVGPHVLKLHRANYWRSPS</sequence>
<feature type="domain" description="Guanylate cyclase" evidence="1">
    <location>
        <begin position="45"/>
        <end position="187"/>
    </location>
</feature>
<evidence type="ECO:0000313" key="2">
    <source>
        <dbReference type="EMBL" id="UYW00227.1"/>
    </source>
</evidence>
<dbReference type="Proteomes" id="UP001163293">
    <property type="component" value="Plasmid unnamed6"/>
</dbReference>